<evidence type="ECO:0000313" key="4">
    <source>
        <dbReference type="Proteomes" id="UP000050265"/>
    </source>
</evidence>
<comment type="caution">
    <text evidence="3">The sequence shown here is derived from an EMBL/GenBank/DDBJ whole genome shotgun (WGS) entry which is preliminary data.</text>
</comment>
<accession>A0A0P9XB69</accession>
<dbReference type="Proteomes" id="UP000050265">
    <property type="component" value="Unassembled WGS sequence"/>
</dbReference>
<feature type="compositionally biased region" description="Polar residues" evidence="1">
    <location>
        <begin position="56"/>
        <end position="69"/>
    </location>
</feature>
<organism evidence="3 4">
    <name type="scientific">Pseudomonas amygdali pv. lachrymans</name>
    <name type="common">Pseudomonas syringae pv. lachrymans</name>
    <dbReference type="NCBI Taxonomy" id="53707"/>
    <lineage>
        <taxon>Bacteria</taxon>
        <taxon>Pseudomonadati</taxon>
        <taxon>Pseudomonadota</taxon>
        <taxon>Gammaproteobacteria</taxon>
        <taxon>Pseudomonadales</taxon>
        <taxon>Pseudomonadaceae</taxon>
        <taxon>Pseudomonas</taxon>
        <taxon>Pseudomonas amygdali</taxon>
    </lineage>
</organism>
<dbReference type="InterPro" id="IPR054232">
    <property type="entry name" value="DUF6957"/>
</dbReference>
<name>A0A0P9XB69_PSEAV</name>
<dbReference type="AlphaFoldDB" id="A0A0P9XB69"/>
<reference evidence="3 4" key="1">
    <citation type="submission" date="2015-09" db="EMBL/GenBank/DDBJ databases">
        <title>Genome announcement of multiple Pseudomonas syringae strains.</title>
        <authorList>
            <person name="Thakur S."/>
            <person name="Wang P.W."/>
            <person name="Gong Y."/>
            <person name="Weir B.S."/>
            <person name="Guttman D.S."/>
        </authorList>
    </citation>
    <scope>NUCLEOTIDE SEQUENCE [LARGE SCALE GENOMIC DNA]</scope>
    <source>
        <strain evidence="3 4">ICMP3507</strain>
    </source>
</reference>
<protein>
    <recommendedName>
        <fullName evidence="2">DUF6957 domain-containing protein</fullName>
    </recommendedName>
</protein>
<evidence type="ECO:0000313" key="3">
    <source>
        <dbReference type="EMBL" id="KPX61290.1"/>
    </source>
</evidence>
<evidence type="ECO:0000259" key="2">
    <source>
        <dbReference type="Pfam" id="PF22275"/>
    </source>
</evidence>
<sequence>MQETDLYQLLSLHGERMEGASYADASTLISLEAATSKPHCAVHSWIVLDLLSDDSMSPGTRQSDQTDNPSEAAGSAGASEAMLLPIVLFSHYVEFHSTGQFQKGDSIRTGLAANYDGRGIFETQDAIYVLLGQGVRREAPIDFLQALPQGLALHDYSLPIQAEPRRGISALRGDQDVIYCDLQMSPEQGRELISLIEGLRAGGLHPGLESVFLDITQELSHSSQRQDRRTPKG</sequence>
<feature type="region of interest" description="Disordered" evidence="1">
    <location>
        <begin position="56"/>
        <end position="75"/>
    </location>
</feature>
<gene>
    <name evidence="3" type="ORF">ALO35_00561</name>
</gene>
<dbReference type="PATRIC" id="fig|53707.9.peg.828"/>
<dbReference type="Pfam" id="PF22275">
    <property type="entry name" value="DUF6957"/>
    <property type="match status" value="1"/>
</dbReference>
<feature type="domain" description="DUF6957" evidence="2">
    <location>
        <begin position="19"/>
        <end position="141"/>
    </location>
</feature>
<proteinExistence type="predicted"/>
<evidence type="ECO:0000256" key="1">
    <source>
        <dbReference type="SAM" id="MobiDB-lite"/>
    </source>
</evidence>
<dbReference type="EMBL" id="LJQP01000360">
    <property type="protein sequence ID" value="KPX61290.1"/>
    <property type="molecule type" value="Genomic_DNA"/>
</dbReference>